<feature type="coiled-coil region" evidence="1">
    <location>
        <begin position="233"/>
        <end position="263"/>
    </location>
</feature>
<dbReference type="PANTHER" id="PTHR33710">
    <property type="entry name" value="BNAC02G09200D PROTEIN"/>
    <property type="match status" value="1"/>
</dbReference>
<dbReference type="InterPro" id="IPR005135">
    <property type="entry name" value="Endo/exonuclease/phosphatase"/>
</dbReference>
<dbReference type="SUPFAM" id="SSF56219">
    <property type="entry name" value="DNase I-like"/>
    <property type="match status" value="1"/>
</dbReference>
<dbReference type="InterPro" id="IPR036691">
    <property type="entry name" value="Endo/exonu/phosph_ase_sf"/>
</dbReference>
<keyword evidence="1" id="KW-0175">Coiled coil</keyword>
<dbReference type="GeneID" id="140009848"/>
<dbReference type="Pfam" id="PF03372">
    <property type="entry name" value="Exo_endo_phos"/>
    <property type="match status" value="1"/>
</dbReference>
<accession>A0ABM4UYB6</accession>
<dbReference type="PANTHER" id="PTHR33710:SF62">
    <property type="entry name" value="DUF4283 DOMAIN PROTEIN"/>
    <property type="match status" value="1"/>
</dbReference>
<evidence type="ECO:0000313" key="3">
    <source>
        <dbReference type="Proteomes" id="UP001652660"/>
    </source>
</evidence>
<evidence type="ECO:0000256" key="1">
    <source>
        <dbReference type="SAM" id="Coils"/>
    </source>
</evidence>
<dbReference type="Proteomes" id="UP001652660">
    <property type="component" value="Chromosome 6e"/>
</dbReference>
<dbReference type="RefSeq" id="XP_071912286.1">
    <property type="nucleotide sequence ID" value="XM_072056185.1"/>
</dbReference>
<evidence type="ECO:0000259" key="2">
    <source>
        <dbReference type="Pfam" id="PF03372"/>
    </source>
</evidence>
<reference evidence="4" key="1">
    <citation type="submission" date="2025-08" db="UniProtKB">
        <authorList>
            <consortium name="RefSeq"/>
        </authorList>
    </citation>
    <scope>IDENTIFICATION</scope>
    <source>
        <tissue evidence="4">Leaves</tissue>
    </source>
</reference>
<name>A0ABM4UYB6_COFAR</name>
<sequence length="321" mass="38526">MERAGGMVLFWNIEVKVVQVQHTAFTIEAHIEDQINNCDWWMIGIYASCDDSIRRQQWSVIQRRKHLWGSNWMIAGDFNDIFSNEEKWGGRTREEWTFNDIRTFINENQLVDTGYEGQPWTWNNNWEGNGEIKERLDRTLSSAHWNQKFHKAKCTYITTHASDHSALLVNNTPTGRSRRKRFFFDKRWLQKDGISDVIKEAWNKNVEGSRMFQVKVKVRNCRIDLLKWSNRINKNSRERIENIKEQLDQIKEASMENKRKEKVTLKMQLREVYKDEEMFWSQKARLKWLQEGDKNTQFFHAQVSGRRKSNRMEKLQRDDGS</sequence>
<protein>
    <recommendedName>
        <fullName evidence="2">Endonuclease/exonuclease/phosphatase domain-containing protein</fullName>
    </recommendedName>
</protein>
<dbReference type="Gene3D" id="3.60.10.10">
    <property type="entry name" value="Endonuclease/exonuclease/phosphatase"/>
    <property type="match status" value="1"/>
</dbReference>
<keyword evidence="3" id="KW-1185">Reference proteome</keyword>
<organism evidence="3 4">
    <name type="scientific">Coffea arabica</name>
    <name type="common">Arabian coffee</name>
    <dbReference type="NCBI Taxonomy" id="13443"/>
    <lineage>
        <taxon>Eukaryota</taxon>
        <taxon>Viridiplantae</taxon>
        <taxon>Streptophyta</taxon>
        <taxon>Embryophyta</taxon>
        <taxon>Tracheophyta</taxon>
        <taxon>Spermatophyta</taxon>
        <taxon>Magnoliopsida</taxon>
        <taxon>eudicotyledons</taxon>
        <taxon>Gunneridae</taxon>
        <taxon>Pentapetalae</taxon>
        <taxon>asterids</taxon>
        <taxon>lamiids</taxon>
        <taxon>Gentianales</taxon>
        <taxon>Rubiaceae</taxon>
        <taxon>Ixoroideae</taxon>
        <taxon>Gardenieae complex</taxon>
        <taxon>Bertiereae - Coffeeae clade</taxon>
        <taxon>Coffeeae</taxon>
        <taxon>Coffea</taxon>
    </lineage>
</organism>
<feature type="domain" description="Endonuclease/exonuclease/phosphatase" evidence="2">
    <location>
        <begin position="3"/>
        <end position="151"/>
    </location>
</feature>
<proteinExistence type="predicted"/>
<evidence type="ECO:0000313" key="4">
    <source>
        <dbReference type="RefSeq" id="XP_071912286.1"/>
    </source>
</evidence>
<gene>
    <name evidence="4" type="primary">LOC140009848</name>
</gene>